<reference evidence="1 2" key="1">
    <citation type="journal article" date="2021" name="ISME Commun">
        <title>Automated analysis of genomic sequences facilitates high-throughput and comprehensive description of bacteria.</title>
        <authorList>
            <person name="Hitch T.C.A."/>
        </authorList>
    </citation>
    <scope>NUCLEOTIDE SEQUENCE [LARGE SCALE GENOMIC DNA]</scope>
    <source>
        <strain evidence="1 2">H2_18</strain>
    </source>
</reference>
<evidence type="ECO:0000313" key="2">
    <source>
        <dbReference type="Proteomes" id="UP001652394"/>
    </source>
</evidence>
<accession>A0ABT2TCC1</accession>
<dbReference type="Proteomes" id="UP001652394">
    <property type="component" value="Unassembled WGS sequence"/>
</dbReference>
<name>A0ABT2TCC1_9FIRM</name>
<evidence type="ECO:0000313" key="1">
    <source>
        <dbReference type="EMBL" id="MCU6747507.1"/>
    </source>
</evidence>
<sequence length="52" mass="6076">MIQDMGMTDKQFNGFVRFVLDDIKEVLEELDDSKAKEKLEKVAENLQQTLED</sequence>
<proteinExistence type="predicted"/>
<organism evidence="1 2">
    <name type="scientific">Faecalicatena acetigenes</name>
    <dbReference type="NCBI Taxonomy" id="2981790"/>
    <lineage>
        <taxon>Bacteria</taxon>
        <taxon>Bacillati</taxon>
        <taxon>Bacillota</taxon>
        <taxon>Clostridia</taxon>
        <taxon>Lachnospirales</taxon>
        <taxon>Lachnospiraceae</taxon>
        <taxon>Faecalicatena</taxon>
    </lineage>
</organism>
<gene>
    <name evidence="1" type="ORF">OCV51_07535</name>
</gene>
<keyword evidence="2" id="KW-1185">Reference proteome</keyword>
<dbReference type="EMBL" id="JAOQJX010000009">
    <property type="protein sequence ID" value="MCU6747507.1"/>
    <property type="molecule type" value="Genomic_DNA"/>
</dbReference>
<protein>
    <submittedName>
        <fullName evidence="1">Uncharacterized protein</fullName>
    </submittedName>
</protein>
<comment type="caution">
    <text evidence="1">The sequence shown here is derived from an EMBL/GenBank/DDBJ whole genome shotgun (WGS) entry which is preliminary data.</text>
</comment>
<dbReference type="RefSeq" id="WP_162858211.1">
    <property type="nucleotide sequence ID" value="NZ_JAOQJX010000009.1"/>
</dbReference>